<reference evidence="2" key="1">
    <citation type="submission" date="2019-08" db="EMBL/GenBank/DDBJ databases">
        <authorList>
            <person name="Kucharzyk K."/>
            <person name="Murdoch R.W."/>
            <person name="Higgins S."/>
            <person name="Loffler F."/>
        </authorList>
    </citation>
    <scope>NUCLEOTIDE SEQUENCE</scope>
</reference>
<comment type="caution">
    <text evidence="2">The sequence shown here is derived from an EMBL/GenBank/DDBJ whole genome shotgun (WGS) entry which is preliminary data.</text>
</comment>
<protein>
    <submittedName>
        <fullName evidence="2">Uncharacterized protein</fullName>
    </submittedName>
</protein>
<feature type="region of interest" description="Disordered" evidence="1">
    <location>
        <begin position="1"/>
        <end position="21"/>
    </location>
</feature>
<organism evidence="2">
    <name type="scientific">bioreactor metagenome</name>
    <dbReference type="NCBI Taxonomy" id="1076179"/>
    <lineage>
        <taxon>unclassified sequences</taxon>
        <taxon>metagenomes</taxon>
        <taxon>ecological metagenomes</taxon>
    </lineage>
</organism>
<evidence type="ECO:0000256" key="1">
    <source>
        <dbReference type="SAM" id="MobiDB-lite"/>
    </source>
</evidence>
<dbReference type="EMBL" id="VSSQ01024377">
    <property type="protein sequence ID" value="MPM71862.1"/>
    <property type="molecule type" value="Genomic_DNA"/>
</dbReference>
<proteinExistence type="predicted"/>
<evidence type="ECO:0000313" key="2">
    <source>
        <dbReference type="EMBL" id="MPM71862.1"/>
    </source>
</evidence>
<accession>A0A645C2J3</accession>
<gene>
    <name evidence="2" type="ORF">SDC9_118833</name>
</gene>
<name>A0A645C2J3_9ZZZZ</name>
<sequence length="192" mass="21007">MLPVHLLTGDDDLFRQSPRDGMTGAHDPQDLLFPVFAPLQKTAVGAADLLEYFGRVAGVQDDQPHPPLGDMLMHPLHYGIRHLVVGHMPPPDQHIGSVQYLLAQAMLRLAQRGGAHVKSVFFQKSGDASMDPLGINGPYLFKLHLVQVLIPHCYANLPHLAAPLLIPFPIARSLRSAVPRPWRAGSSARLPP</sequence>
<dbReference type="AlphaFoldDB" id="A0A645C2J3"/>